<dbReference type="EMBL" id="CP099799">
    <property type="protein sequence ID" value="USR99999.1"/>
    <property type="molecule type" value="Genomic_DNA"/>
</dbReference>
<dbReference type="Pfam" id="PF03748">
    <property type="entry name" value="FliL"/>
    <property type="match status" value="1"/>
</dbReference>
<evidence type="ECO:0000313" key="11">
    <source>
        <dbReference type="EMBL" id="AYE33420.1"/>
    </source>
</evidence>
<evidence type="ECO:0000256" key="10">
    <source>
        <dbReference type="RuleBase" id="RU364125"/>
    </source>
</evidence>
<evidence type="ECO:0000313" key="13">
    <source>
        <dbReference type="Proteomes" id="UP000280586"/>
    </source>
</evidence>
<reference evidence="12" key="2">
    <citation type="submission" date="2022-06" db="EMBL/GenBank/DDBJ databases">
        <authorList>
            <person name="Holder M.E."/>
            <person name="Ajami N.J."/>
            <person name="Petrosino J.F."/>
        </authorList>
    </citation>
    <scope>NUCLEOTIDE SEQUENCE</scope>
    <source>
        <strain evidence="12">RMA 8861</strain>
    </source>
</reference>
<evidence type="ECO:0000256" key="7">
    <source>
        <dbReference type="ARBA" id="ARBA00022779"/>
    </source>
</evidence>
<keyword evidence="11" id="KW-0966">Cell projection</keyword>
<keyword evidence="5 10" id="KW-0145">Chemotaxis</keyword>
<name>A0A9N7PI78_CLOSE</name>
<evidence type="ECO:0000313" key="12">
    <source>
        <dbReference type="EMBL" id="USR99999.1"/>
    </source>
</evidence>
<comment type="function">
    <text evidence="1 10">Controls the rotational direction of flagella during chemotaxis.</text>
</comment>
<comment type="subcellular location">
    <subcellularLocation>
        <location evidence="2">Cell membrane</location>
        <topology evidence="2">Single-pass membrane protein</topology>
    </subcellularLocation>
</comment>
<dbReference type="AlphaFoldDB" id="A0A9N7PI78"/>
<dbReference type="InterPro" id="IPR005503">
    <property type="entry name" value="FliL"/>
</dbReference>
<feature type="transmembrane region" description="Helical" evidence="10">
    <location>
        <begin position="15"/>
        <end position="36"/>
    </location>
</feature>
<protein>
    <recommendedName>
        <fullName evidence="10">Flagellar protein FliL</fullName>
    </recommendedName>
</protein>
<reference evidence="11 13" key="1">
    <citation type="submission" date="2017-09" db="EMBL/GenBank/DDBJ databases">
        <authorList>
            <person name="Thomas P."/>
            <person name="Seyboldt C."/>
        </authorList>
    </citation>
    <scope>NUCLEOTIDE SEQUENCE [LARGE SCALE GENOMIC DNA]</scope>
    <source>
        <strain evidence="11 13">DSM 7534</strain>
    </source>
</reference>
<dbReference type="OrthoDB" id="166089at2"/>
<evidence type="ECO:0000256" key="3">
    <source>
        <dbReference type="ARBA" id="ARBA00008281"/>
    </source>
</evidence>
<evidence type="ECO:0000256" key="9">
    <source>
        <dbReference type="ARBA" id="ARBA00023136"/>
    </source>
</evidence>
<gene>
    <name evidence="11" type="ORF">CP523_02555</name>
    <name evidence="12" type="ORF">NH397_10885</name>
</gene>
<evidence type="ECO:0000256" key="4">
    <source>
        <dbReference type="ARBA" id="ARBA00022475"/>
    </source>
</evidence>
<evidence type="ECO:0000256" key="8">
    <source>
        <dbReference type="ARBA" id="ARBA00022989"/>
    </source>
</evidence>
<dbReference type="KEGG" id="csep:CP523_02555"/>
<keyword evidence="11" id="KW-0282">Flagellum</keyword>
<accession>A0A9N7PI78</accession>
<dbReference type="GO" id="GO:0006935">
    <property type="term" value="P:chemotaxis"/>
    <property type="evidence" value="ECO:0007669"/>
    <property type="project" value="UniProtKB-KW"/>
</dbReference>
<dbReference type="Proteomes" id="UP000280586">
    <property type="component" value="Chromosome"/>
</dbReference>
<dbReference type="Proteomes" id="UP001055437">
    <property type="component" value="Chromosome"/>
</dbReference>
<evidence type="ECO:0000256" key="2">
    <source>
        <dbReference type="ARBA" id="ARBA00004162"/>
    </source>
</evidence>
<dbReference type="GO" id="GO:0005886">
    <property type="term" value="C:plasma membrane"/>
    <property type="evidence" value="ECO:0007669"/>
    <property type="project" value="UniProtKB-SubCell"/>
</dbReference>
<keyword evidence="6 10" id="KW-0812">Transmembrane</keyword>
<keyword evidence="7 10" id="KW-0283">Flagellar rotation</keyword>
<dbReference type="EMBL" id="CP023671">
    <property type="protein sequence ID" value="AYE33420.1"/>
    <property type="molecule type" value="Genomic_DNA"/>
</dbReference>
<keyword evidence="9 10" id="KW-0472">Membrane</keyword>
<dbReference type="GeneID" id="303559559"/>
<dbReference type="PANTHER" id="PTHR35091:SF2">
    <property type="entry name" value="FLAGELLAR PROTEIN FLIL"/>
    <property type="match status" value="1"/>
</dbReference>
<proteinExistence type="inferred from homology"/>
<evidence type="ECO:0000256" key="6">
    <source>
        <dbReference type="ARBA" id="ARBA00022692"/>
    </source>
</evidence>
<dbReference type="GO" id="GO:0009425">
    <property type="term" value="C:bacterial-type flagellum basal body"/>
    <property type="evidence" value="ECO:0007669"/>
    <property type="project" value="InterPro"/>
</dbReference>
<dbReference type="PANTHER" id="PTHR35091">
    <property type="entry name" value="FLAGELLAR PROTEIN FLIL"/>
    <property type="match status" value="1"/>
</dbReference>
<evidence type="ECO:0000313" key="14">
    <source>
        <dbReference type="Proteomes" id="UP001055437"/>
    </source>
</evidence>
<keyword evidence="14" id="KW-1185">Reference proteome</keyword>
<sequence>MAIEKDKDGNKGKKIIVIILALVVVGAATFAAVYFAESKKVSAGEVVIEESYNDLGEVFINLSDEGGRRYAKLSASIGYDKSNEELGKEIEDKKVAIRDTAIYYFKSCKAKDFNAESETNLKGELVKRINQKLRTGAIRDVYIKDIVIQ</sequence>
<keyword evidence="4 10" id="KW-1003">Cell membrane</keyword>
<evidence type="ECO:0000256" key="1">
    <source>
        <dbReference type="ARBA" id="ARBA00002254"/>
    </source>
</evidence>
<evidence type="ECO:0000256" key="5">
    <source>
        <dbReference type="ARBA" id="ARBA00022500"/>
    </source>
</evidence>
<organism evidence="11 13">
    <name type="scientific">Clostridium septicum</name>
    <dbReference type="NCBI Taxonomy" id="1504"/>
    <lineage>
        <taxon>Bacteria</taxon>
        <taxon>Bacillati</taxon>
        <taxon>Bacillota</taxon>
        <taxon>Clostridia</taxon>
        <taxon>Eubacteriales</taxon>
        <taxon>Clostridiaceae</taxon>
        <taxon>Clostridium</taxon>
    </lineage>
</organism>
<keyword evidence="11" id="KW-0969">Cilium</keyword>
<keyword evidence="8 10" id="KW-1133">Transmembrane helix</keyword>
<dbReference type="RefSeq" id="WP_066673929.1">
    <property type="nucleotide sequence ID" value="NZ_CABMIZ010000003.1"/>
</dbReference>
<comment type="similarity">
    <text evidence="3 10">Belongs to the FliL family.</text>
</comment>
<dbReference type="GO" id="GO:0071978">
    <property type="term" value="P:bacterial-type flagellum-dependent swarming motility"/>
    <property type="evidence" value="ECO:0007669"/>
    <property type="project" value="TreeGrafter"/>
</dbReference>